<organism evidence="1 2">
    <name type="scientific">Lampropedia cohaerens</name>
    <dbReference type="NCBI Taxonomy" id="1610491"/>
    <lineage>
        <taxon>Bacteria</taxon>
        <taxon>Pseudomonadati</taxon>
        <taxon>Pseudomonadota</taxon>
        <taxon>Betaproteobacteria</taxon>
        <taxon>Burkholderiales</taxon>
        <taxon>Comamonadaceae</taxon>
        <taxon>Lampropedia</taxon>
    </lineage>
</organism>
<evidence type="ECO:0000313" key="1">
    <source>
        <dbReference type="EMBL" id="KKW68278.1"/>
    </source>
</evidence>
<dbReference type="AlphaFoldDB" id="A0A0U1Q0I5"/>
<dbReference type="STRING" id="1610491.AAV94_05485"/>
<protein>
    <submittedName>
        <fullName evidence="1">Uncharacterized protein</fullName>
    </submittedName>
</protein>
<keyword evidence="2" id="KW-1185">Reference proteome</keyword>
<name>A0A0U1Q0I5_9BURK</name>
<dbReference type="RefSeq" id="WP_046741335.1">
    <property type="nucleotide sequence ID" value="NZ_LBNQ01000020.1"/>
</dbReference>
<accession>A0A0U1Q0I5</accession>
<gene>
    <name evidence="1" type="ORF">AAV94_05485</name>
</gene>
<sequence length="392" mass="42297">MTGLRSGGENYLDVLAAQRPERSAFWLLDAVYRNLEQHYSPAPSALPAVWQPWWDLLQFCLGVNPIAQWLRTAPDALQRIQALAALAGENALADHLAHALQGQALPAMAVTFSQLGEQDLHLPIGGLPQDWHDGQDWAASDAAIQLQLDGFARIVADLLLQERHALLLPAPAHRGLPRHSLPGLAQPHATTPAQQMQQSRAAFAALLQQPKALQVRTPGHGQRHRLPVTHRLQPGLSAELFEFYRVLLPQAAAPLLAVAQLHDGADLFVQCGPVSVAIVGLTLFPVGQWSARTAAMHSCLSNEAWPQGEPPCWWAQSIAFAQGGADDEHWLLVTTGPQAGGVTLSATDAPHGRVRFASTAAFFTALQHQPARVLAASGHLLYDCAGRPCEPV</sequence>
<comment type="caution">
    <text evidence="1">The sequence shown here is derived from an EMBL/GenBank/DDBJ whole genome shotgun (WGS) entry which is preliminary data.</text>
</comment>
<dbReference type="Proteomes" id="UP000050580">
    <property type="component" value="Unassembled WGS sequence"/>
</dbReference>
<reference evidence="1 2" key="1">
    <citation type="submission" date="2015-05" db="EMBL/GenBank/DDBJ databases">
        <title>Draft genome sequence of Lampropedia sp. CT6, isolated from the microbial mat of a hot water spring, located at Manikaran, India.</title>
        <authorList>
            <person name="Tripathi C."/>
            <person name="Rani P."/>
            <person name="Mahato N.K."/>
            <person name="Lal R."/>
        </authorList>
    </citation>
    <scope>NUCLEOTIDE SEQUENCE [LARGE SCALE GENOMIC DNA]</scope>
    <source>
        <strain evidence="1 2">CT6</strain>
    </source>
</reference>
<dbReference type="OrthoDB" id="8905303at2"/>
<dbReference type="EMBL" id="LBNQ01000020">
    <property type="protein sequence ID" value="KKW68278.1"/>
    <property type="molecule type" value="Genomic_DNA"/>
</dbReference>
<proteinExistence type="predicted"/>
<evidence type="ECO:0000313" key="2">
    <source>
        <dbReference type="Proteomes" id="UP000050580"/>
    </source>
</evidence>